<feature type="transmembrane region" description="Helical" evidence="2">
    <location>
        <begin position="250"/>
        <end position="269"/>
    </location>
</feature>
<feature type="transmembrane region" description="Helical" evidence="2">
    <location>
        <begin position="281"/>
        <end position="305"/>
    </location>
</feature>
<proteinExistence type="predicted"/>
<keyword evidence="2" id="KW-1133">Transmembrane helix</keyword>
<feature type="transmembrane region" description="Helical" evidence="2">
    <location>
        <begin position="390"/>
        <end position="406"/>
    </location>
</feature>
<feature type="transmembrane region" description="Helical" evidence="2">
    <location>
        <begin position="412"/>
        <end position="429"/>
    </location>
</feature>
<evidence type="ECO:0008006" key="5">
    <source>
        <dbReference type="Google" id="ProtNLM"/>
    </source>
</evidence>
<name>A0ABW3AD01_9MICO</name>
<protein>
    <recommendedName>
        <fullName evidence="5">Integral membrane protein</fullName>
    </recommendedName>
</protein>
<keyword evidence="2" id="KW-0472">Membrane</keyword>
<feature type="compositionally biased region" description="Low complexity" evidence="1">
    <location>
        <begin position="470"/>
        <end position="493"/>
    </location>
</feature>
<organism evidence="3 4">
    <name type="scientific">Microbacterium insulae</name>
    <dbReference type="NCBI Taxonomy" id="483014"/>
    <lineage>
        <taxon>Bacteria</taxon>
        <taxon>Bacillati</taxon>
        <taxon>Actinomycetota</taxon>
        <taxon>Actinomycetes</taxon>
        <taxon>Micrococcales</taxon>
        <taxon>Microbacteriaceae</taxon>
        <taxon>Microbacterium</taxon>
    </lineage>
</organism>
<feature type="transmembrane region" description="Helical" evidence="2">
    <location>
        <begin position="325"/>
        <end position="347"/>
    </location>
</feature>
<comment type="caution">
    <text evidence="3">The sequence shown here is derived from an EMBL/GenBank/DDBJ whole genome shotgun (WGS) entry which is preliminary data.</text>
</comment>
<feature type="transmembrane region" description="Helical" evidence="2">
    <location>
        <begin position="45"/>
        <end position="68"/>
    </location>
</feature>
<feature type="region of interest" description="Disordered" evidence="1">
    <location>
        <begin position="469"/>
        <end position="493"/>
    </location>
</feature>
<accession>A0ABW3AD01</accession>
<evidence type="ECO:0000313" key="4">
    <source>
        <dbReference type="Proteomes" id="UP001597055"/>
    </source>
</evidence>
<gene>
    <name evidence="3" type="ORF">ACFQ0P_00165</name>
</gene>
<reference evidence="4" key="1">
    <citation type="journal article" date="2019" name="Int. J. Syst. Evol. Microbiol.">
        <title>The Global Catalogue of Microorganisms (GCM) 10K type strain sequencing project: providing services to taxonomists for standard genome sequencing and annotation.</title>
        <authorList>
            <consortium name="The Broad Institute Genomics Platform"/>
            <consortium name="The Broad Institute Genome Sequencing Center for Infectious Disease"/>
            <person name="Wu L."/>
            <person name="Ma J."/>
        </authorList>
    </citation>
    <scope>NUCLEOTIDE SEQUENCE [LARGE SCALE GENOMIC DNA]</scope>
    <source>
        <strain evidence="4">CCUG 54523</strain>
    </source>
</reference>
<evidence type="ECO:0000256" key="1">
    <source>
        <dbReference type="SAM" id="MobiDB-lite"/>
    </source>
</evidence>
<keyword evidence="4" id="KW-1185">Reference proteome</keyword>
<sequence length="493" mass="50663">MSDIDTQDAHALAARIRELESENARLSAGAAPAQTPPVTGGRWRAAVSAICIVVAAILVPVSIVSAWARVQLVEEDAFVSTLAPLVDDTAVQAMIIDETMEAISAQVDFDQLTANVFDGITSIDGFPPRAAQALALLQQPAADGLENLVSGAVTRVVESDAFADVWATATRAAHRALTTAATSDGGGLVVRTDEGVGIQLGAIVDNVKQRLVDRGISAAQLIPAIDRVVIIGEGDNLAAIRTAYALATTLGWWIPVITLALFGLGIALARRRSVAVLGTGLGIAVGAGALAATLSIGSTAMGIVAGDLGLSPSALDVIYSQLVGAMTHTAVVLCVLGVFIALLGWAMGRSTAARTTRDAVGGLNASARRQLAARGMDTGGFGAWLARYKVLVRTVIAVLAVLWLFALRPLSFGDLVLVIVVAFVVAWLLEILQRRAEERAEAEASEIVDTDDADALVLAGETVAADEVVPAGTPDAAATGAAASAPAKKGPKR</sequence>
<dbReference type="RefSeq" id="WP_204979729.1">
    <property type="nucleotide sequence ID" value="NZ_JBHTII010000001.1"/>
</dbReference>
<keyword evidence="2" id="KW-0812">Transmembrane</keyword>
<evidence type="ECO:0000313" key="3">
    <source>
        <dbReference type="EMBL" id="MFD0788792.1"/>
    </source>
</evidence>
<evidence type="ECO:0000256" key="2">
    <source>
        <dbReference type="SAM" id="Phobius"/>
    </source>
</evidence>
<dbReference type="Proteomes" id="UP001597055">
    <property type="component" value="Unassembled WGS sequence"/>
</dbReference>
<dbReference type="EMBL" id="JBHTII010000001">
    <property type="protein sequence ID" value="MFD0788792.1"/>
    <property type="molecule type" value="Genomic_DNA"/>
</dbReference>